<evidence type="ECO:0000256" key="2">
    <source>
        <dbReference type="SAM" id="Phobius"/>
    </source>
</evidence>
<organism evidence="4 5">
    <name type="scientific">Listeria rocourtiae</name>
    <dbReference type="NCBI Taxonomy" id="647910"/>
    <lineage>
        <taxon>Bacteria</taxon>
        <taxon>Bacillati</taxon>
        <taxon>Bacillota</taxon>
        <taxon>Bacilli</taxon>
        <taxon>Bacillales</taxon>
        <taxon>Listeriaceae</taxon>
        <taxon>Listeria</taxon>
    </lineage>
</organism>
<dbReference type="Proteomes" id="UP000295558">
    <property type="component" value="Unassembled WGS sequence"/>
</dbReference>
<dbReference type="Pfam" id="PF02397">
    <property type="entry name" value="Bac_transf"/>
    <property type="match status" value="1"/>
</dbReference>
<dbReference type="AlphaFoldDB" id="A0A4R6ZQ12"/>
<accession>A0A4R6ZQ12</accession>
<dbReference type="InterPro" id="IPR003362">
    <property type="entry name" value="Bact_transf"/>
</dbReference>
<dbReference type="EMBL" id="SNZK01000002">
    <property type="protein sequence ID" value="TDR54545.1"/>
    <property type="molecule type" value="Genomic_DNA"/>
</dbReference>
<keyword evidence="4" id="KW-0808">Transferase</keyword>
<comment type="caution">
    <text evidence="4">The sequence shown here is derived from an EMBL/GenBank/DDBJ whole genome shotgun (WGS) entry which is preliminary data.</text>
</comment>
<name>A0A4R6ZQ12_9LIST</name>
<dbReference type="PANTHER" id="PTHR30576">
    <property type="entry name" value="COLANIC BIOSYNTHESIS UDP-GLUCOSE LIPID CARRIER TRANSFERASE"/>
    <property type="match status" value="1"/>
</dbReference>
<protein>
    <submittedName>
        <fullName evidence="4">Lipopolysaccharide/colanic/teichoic acid biosynthesis glycosyltransferase</fullName>
    </submittedName>
</protein>
<keyword evidence="5" id="KW-1185">Reference proteome</keyword>
<feature type="transmembrane region" description="Helical" evidence="2">
    <location>
        <begin position="30"/>
        <end position="51"/>
    </location>
</feature>
<keyword evidence="2" id="KW-0812">Transmembrane</keyword>
<evidence type="ECO:0000313" key="5">
    <source>
        <dbReference type="Proteomes" id="UP000295558"/>
    </source>
</evidence>
<feature type="domain" description="Bacterial sugar transferase" evidence="3">
    <location>
        <begin position="25"/>
        <end position="216"/>
    </location>
</feature>
<gene>
    <name evidence="4" type="ORF">DFP96_102131</name>
</gene>
<sequence length="221" mass="25099">MENIRNKDICLVGKKRGTWAATFVKRFTDIILSIVGIILAAPVMLLTALCIKLEDRGPVLFVQTRTGKEGKEFSIYKFRSMRVRDTCGEHEYDWKNGVPDTFVFKNVMEENPNVTKVGAFIRRTSLDELPQFFNVLVGNMSFIGPRPEIPAITSCYSERQRKRLLVKPGITGWAQVNGRSSVTNGEKMALDSYYVENFSLRMDLLILIRTVVVVLKSRDAV</sequence>
<dbReference type="STRING" id="1265846.PROCOU_12023"/>
<keyword evidence="2" id="KW-1133">Transmembrane helix</keyword>
<evidence type="ECO:0000256" key="1">
    <source>
        <dbReference type="ARBA" id="ARBA00006464"/>
    </source>
</evidence>
<comment type="similarity">
    <text evidence="1">Belongs to the bacterial sugar transferase family.</text>
</comment>
<proteinExistence type="inferred from homology"/>
<dbReference type="RefSeq" id="WP_244266297.1">
    <property type="nucleotide sequence ID" value="NZ_JAARQJ010000005.1"/>
</dbReference>
<keyword evidence="2" id="KW-0472">Membrane</keyword>
<evidence type="ECO:0000313" key="4">
    <source>
        <dbReference type="EMBL" id="TDR54545.1"/>
    </source>
</evidence>
<dbReference type="GO" id="GO:0016780">
    <property type="term" value="F:phosphotransferase activity, for other substituted phosphate groups"/>
    <property type="evidence" value="ECO:0007669"/>
    <property type="project" value="TreeGrafter"/>
</dbReference>
<evidence type="ECO:0000259" key="3">
    <source>
        <dbReference type="Pfam" id="PF02397"/>
    </source>
</evidence>
<reference evidence="4 5" key="1">
    <citation type="submission" date="2019-03" db="EMBL/GenBank/DDBJ databases">
        <title>Genomic Encyclopedia of Type Strains, Phase III (KMG-III): the genomes of soil and plant-associated and newly described type strains.</title>
        <authorList>
            <person name="Whitman W."/>
        </authorList>
    </citation>
    <scope>NUCLEOTIDE SEQUENCE [LARGE SCALE GENOMIC DNA]</scope>
    <source>
        <strain evidence="4 5">CECT 7972</strain>
    </source>
</reference>
<dbReference type="PANTHER" id="PTHR30576:SF0">
    <property type="entry name" value="UNDECAPRENYL-PHOSPHATE N-ACETYLGALACTOSAMINYL 1-PHOSPHATE TRANSFERASE-RELATED"/>
    <property type="match status" value="1"/>
</dbReference>